<dbReference type="InterPro" id="IPR050259">
    <property type="entry name" value="SDR"/>
</dbReference>
<dbReference type="PRINTS" id="PR00081">
    <property type="entry name" value="GDHRDH"/>
</dbReference>
<comment type="similarity">
    <text evidence="1">Belongs to the short-chain dehydrogenases/reductases (SDR) family.</text>
</comment>
<dbReference type="SUPFAM" id="SSF51735">
    <property type="entry name" value="NAD(P)-binding Rossmann-fold domains"/>
    <property type="match status" value="1"/>
</dbReference>
<evidence type="ECO:0000256" key="1">
    <source>
        <dbReference type="ARBA" id="ARBA00006484"/>
    </source>
</evidence>
<dbReference type="PRINTS" id="PR00080">
    <property type="entry name" value="SDRFAMILY"/>
</dbReference>
<dbReference type="PANTHER" id="PTHR42879:SF2">
    <property type="entry name" value="3-OXOACYL-[ACYL-CARRIER-PROTEIN] REDUCTASE FABG"/>
    <property type="match status" value="1"/>
</dbReference>
<dbReference type="EMBL" id="CAEZTT010000003">
    <property type="protein sequence ID" value="CAB4567404.1"/>
    <property type="molecule type" value="Genomic_DNA"/>
</dbReference>
<organism evidence="2">
    <name type="scientific">freshwater metagenome</name>
    <dbReference type="NCBI Taxonomy" id="449393"/>
    <lineage>
        <taxon>unclassified sequences</taxon>
        <taxon>metagenomes</taxon>
        <taxon>ecological metagenomes</taxon>
    </lineage>
</organism>
<dbReference type="Gene3D" id="3.40.50.720">
    <property type="entry name" value="NAD(P)-binding Rossmann-like Domain"/>
    <property type="match status" value="1"/>
</dbReference>
<dbReference type="PROSITE" id="PS00061">
    <property type="entry name" value="ADH_SHORT"/>
    <property type="match status" value="1"/>
</dbReference>
<dbReference type="NCBIfam" id="NF009093">
    <property type="entry name" value="PRK12429.1"/>
    <property type="match status" value="1"/>
</dbReference>
<dbReference type="AlphaFoldDB" id="A0A6J6DW29"/>
<gene>
    <name evidence="2" type="ORF">UFOPK1726_00073</name>
</gene>
<dbReference type="FunFam" id="3.40.50.720:FF:000084">
    <property type="entry name" value="Short-chain dehydrogenase reductase"/>
    <property type="match status" value="1"/>
</dbReference>
<dbReference type="PANTHER" id="PTHR42879">
    <property type="entry name" value="3-OXOACYL-(ACYL-CARRIER-PROTEIN) REDUCTASE"/>
    <property type="match status" value="1"/>
</dbReference>
<dbReference type="Pfam" id="PF13561">
    <property type="entry name" value="adh_short_C2"/>
    <property type="match status" value="1"/>
</dbReference>
<dbReference type="GO" id="GO:0032787">
    <property type="term" value="P:monocarboxylic acid metabolic process"/>
    <property type="evidence" value="ECO:0007669"/>
    <property type="project" value="UniProtKB-ARBA"/>
</dbReference>
<reference evidence="2" key="1">
    <citation type="submission" date="2020-05" db="EMBL/GenBank/DDBJ databases">
        <authorList>
            <person name="Chiriac C."/>
            <person name="Salcher M."/>
            <person name="Ghai R."/>
            <person name="Kavagutti S V."/>
        </authorList>
    </citation>
    <scope>NUCLEOTIDE SEQUENCE</scope>
</reference>
<dbReference type="InterPro" id="IPR036291">
    <property type="entry name" value="NAD(P)-bd_dom_sf"/>
</dbReference>
<accession>A0A6J6DW29</accession>
<dbReference type="InterPro" id="IPR020904">
    <property type="entry name" value="Sc_DH/Rdtase_CS"/>
</dbReference>
<protein>
    <submittedName>
        <fullName evidence="2">Unannotated protein</fullName>
    </submittedName>
</protein>
<dbReference type="InterPro" id="IPR002347">
    <property type="entry name" value="SDR_fam"/>
</dbReference>
<sequence>MRGIEVDLTGKTAAVTGAASGIGKAVAQSLAHAGAKVIVIDVNEAATIEVADEINGTPLVLDLSDSAKVEQTKLNVDILVNNAGLQTVSKVEEFDPDRFAYIHRVMLIAPFLLTRAAVAGMYEKKWGRLIHISSAHGHRASPFKSAYVSAKHGLEGFSKTIALEAGPFGVTSNTIAPAYVRTPLVEKQITSQAEVHGISEAEVIEKIMLTAPVIKRLIEPNEIGDVALFLCSESAGMITGTSIVVDGGWLAR</sequence>
<name>A0A6J6DW29_9ZZZZ</name>
<proteinExistence type="inferred from homology"/>
<evidence type="ECO:0000313" key="2">
    <source>
        <dbReference type="EMBL" id="CAB4567404.1"/>
    </source>
</evidence>